<keyword evidence="7 16" id="KW-0288">FMN</keyword>
<dbReference type="GO" id="GO:0006207">
    <property type="term" value="P:'de novo' pyrimidine nucleobase biosynthetic process"/>
    <property type="evidence" value="ECO:0007669"/>
    <property type="project" value="InterPro"/>
</dbReference>
<dbReference type="GO" id="GO:0005743">
    <property type="term" value="C:mitochondrial inner membrane"/>
    <property type="evidence" value="ECO:0007669"/>
    <property type="project" value="UniProtKB-SubCell"/>
</dbReference>
<keyword evidence="14 16" id="KW-0472">Membrane</keyword>
<comment type="similarity">
    <text evidence="3 16">Belongs to the dihydroorotate dehydrogenase family. Type 2 subfamily.</text>
</comment>
<evidence type="ECO:0000256" key="4">
    <source>
        <dbReference type="ARBA" id="ARBA00012791"/>
    </source>
</evidence>
<dbReference type="InterPro" id="IPR005719">
    <property type="entry name" value="Dihydroorotate_DH_2"/>
</dbReference>
<dbReference type="PANTHER" id="PTHR48109">
    <property type="entry name" value="DIHYDROOROTATE DEHYDROGENASE (QUINONE), MITOCHONDRIAL-RELATED"/>
    <property type="match status" value="1"/>
</dbReference>
<keyword evidence="12 16" id="KW-0560">Oxidoreductase</keyword>
<gene>
    <name evidence="18" type="ORF">AMK59_7983</name>
</gene>
<dbReference type="FunFam" id="3.20.20.70:FF:000066">
    <property type="entry name" value="Dihydroorotate dehydrogenase (quinone), mitochondrial"/>
    <property type="match status" value="1"/>
</dbReference>
<dbReference type="GO" id="GO:0044205">
    <property type="term" value="P:'de novo' UMP biosynthetic process"/>
    <property type="evidence" value="ECO:0007669"/>
    <property type="project" value="UniProtKB-UniPathway"/>
</dbReference>
<evidence type="ECO:0000259" key="17">
    <source>
        <dbReference type="Pfam" id="PF01180"/>
    </source>
</evidence>
<dbReference type="PROSITE" id="PS00912">
    <property type="entry name" value="DHODEHASE_2"/>
    <property type="match status" value="1"/>
</dbReference>
<comment type="caution">
    <text evidence="18">The sequence shown here is derived from an EMBL/GenBank/DDBJ whole genome shotgun (WGS) entry which is preliminary data.</text>
</comment>
<dbReference type="CDD" id="cd04738">
    <property type="entry name" value="DHOD_2_like"/>
    <property type="match status" value="1"/>
</dbReference>
<name>A0A0T6AUM4_9SCAR</name>
<evidence type="ECO:0000256" key="8">
    <source>
        <dbReference type="ARBA" id="ARBA00022692"/>
    </source>
</evidence>
<dbReference type="NCBIfam" id="TIGR01036">
    <property type="entry name" value="pyrD_sub2"/>
    <property type="match status" value="1"/>
</dbReference>
<dbReference type="EMBL" id="LJIG01022760">
    <property type="protein sequence ID" value="KRT78863.1"/>
    <property type="molecule type" value="Genomic_DNA"/>
</dbReference>
<proteinExistence type="inferred from homology"/>
<reference evidence="18 19" key="1">
    <citation type="submission" date="2015-09" db="EMBL/GenBank/DDBJ databases">
        <title>Draft genome of the scarab beetle Oryctes borbonicus.</title>
        <authorList>
            <person name="Meyer J.M."/>
            <person name="Markov G.V."/>
            <person name="Baskaran P."/>
            <person name="Herrmann M."/>
            <person name="Sommer R.J."/>
            <person name="Roedelsperger C."/>
        </authorList>
    </citation>
    <scope>NUCLEOTIDE SEQUENCE [LARGE SCALE GENOMIC DNA]</scope>
    <source>
        <strain evidence="18">OB123</strain>
        <tissue evidence="18">Whole animal</tissue>
    </source>
</reference>
<dbReference type="PROSITE" id="PS00911">
    <property type="entry name" value="DHODEHASE_1"/>
    <property type="match status" value="1"/>
</dbReference>
<dbReference type="AlphaFoldDB" id="A0A0T6AUM4"/>
<dbReference type="Pfam" id="PF01180">
    <property type="entry name" value="DHO_dh"/>
    <property type="match status" value="1"/>
</dbReference>
<keyword evidence="13 16" id="KW-0496">Mitochondrion</keyword>
<evidence type="ECO:0000256" key="14">
    <source>
        <dbReference type="ARBA" id="ARBA00023136"/>
    </source>
</evidence>
<comment type="cofactor">
    <cofactor evidence="16">
        <name>FMN</name>
        <dbReference type="ChEBI" id="CHEBI:58210"/>
    </cofactor>
    <text evidence="16">Binds 1 FMN per subunit.</text>
</comment>
<dbReference type="SUPFAM" id="SSF51395">
    <property type="entry name" value="FMN-linked oxidoreductases"/>
    <property type="match status" value="1"/>
</dbReference>
<evidence type="ECO:0000256" key="6">
    <source>
        <dbReference type="ARBA" id="ARBA00022630"/>
    </source>
</evidence>
<evidence type="ECO:0000256" key="13">
    <source>
        <dbReference type="ARBA" id="ARBA00023128"/>
    </source>
</evidence>
<dbReference type="UniPathway" id="UPA00070">
    <property type="reaction ID" value="UER00946"/>
</dbReference>
<evidence type="ECO:0000313" key="18">
    <source>
        <dbReference type="EMBL" id="KRT78863.1"/>
    </source>
</evidence>
<dbReference type="InterPro" id="IPR013785">
    <property type="entry name" value="Aldolase_TIM"/>
</dbReference>
<dbReference type="NCBIfam" id="NF003645">
    <property type="entry name" value="PRK05286.1-2"/>
    <property type="match status" value="1"/>
</dbReference>
<evidence type="ECO:0000256" key="5">
    <source>
        <dbReference type="ARBA" id="ARBA00017599"/>
    </source>
</evidence>
<comment type="catalytic activity">
    <reaction evidence="15 16">
        <text>(S)-dihydroorotate + a quinone = orotate + a quinol</text>
        <dbReference type="Rhea" id="RHEA:30187"/>
        <dbReference type="ChEBI" id="CHEBI:24646"/>
        <dbReference type="ChEBI" id="CHEBI:30839"/>
        <dbReference type="ChEBI" id="CHEBI:30864"/>
        <dbReference type="ChEBI" id="CHEBI:132124"/>
        <dbReference type="EC" id="1.3.5.2"/>
    </reaction>
</comment>
<dbReference type="GO" id="GO:0106430">
    <property type="term" value="F:dihydroorotate dehydrogenase (quinone) activity"/>
    <property type="evidence" value="ECO:0007669"/>
    <property type="project" value="UniProtKB-EC"/>
</dbReference>
<comment type="subcellular location">
    <subcellularLocation>
        <location evidence="1 16">Mitochondrion inner membrane</location>
        <topology evidence="1 16">Single-pass membrane protein</topology>
    </subcellularLocation>
</comment>
<dbReference type="Gene3D" id="3.20.20.70">
    <property type="entry name" value="Aldolase class I"/>
    <property type="match status" value="1"/>
</dbReference>
<dbReference type="InterPro" id="IPR001295">
    <property type="entry name" value="Dihydroorotate_DH_CS"/>
</dbReference>
<dbReference type="InterPro" id="IPR050074">
    <property type="entry name" value="DHO_dehydrogenase"/>
</dbReference>
<dbReference type="OrthoDB" id="14784at2759"/>
<accession>A0A0T6AUM4</accession>
<keyword evidence="8 16" id="KW-0812">Transmembrane</keyword>
<dbReference type="EC" id="1.3.5.2" evidence="4 16"/>
<organism evidence="18 19">
    <name type="scientific">Oryctes borbonicus</name>
    <dbReference type="NCBI Taxonomy" id="1629725"/>
    <lineage>
        <taxon>Eukaryota</taxon>
        <taxon>Metazoa</taxon>
        <taxon>Ecdysozoa</taxon>
        <taxon>Arthropoda</taxon>
        <taxon>Hexapoda</taxon>
        <taxon>Insecta</taxon>
        <taxon>Pterygota</taxon>
        <taxon>Neoptera</taxon>
        <taxon>Endopterygota</taxon>
        <taxon>Coleoptera</taxon>
        <taxon>Polyphaga</taxon>
        <taxon>Scarabaeiformia</taxon>
        <taxon>Scarabaeidae</taxon>
        <taxon>Dynastinae</taxon>
        <taxon>Oryctes</taxon>
    </lineage>
</organism>
<dbReference type="Proteomes" id="UP000051574">
    <property type="component" value="Unassembled WGS sequence"/>
</dbReference>
<evidence type="ECO:0000256" key="3">
    <source>
        <dbReference type="ARBA" id="ARBA00005359"/>
    </source>
</evidence>
<feature type="transmembrane region" description="Helical" evidence="16">
    <location>
        <begin position="12"/>
        <end position="30"/>
    </location>
</feature>
<keyword evidence="9 16" id="KW-0999">Mitochondrion inner membrane</keyword>
<evidence type="ECO:0000256" key="15">
    <source>
        <dbReference type="ARBA" id="ARBA00048639"/>
    </source>
</evidence>
<evidence type="ECO:0000256" key="7">
    <source>
        <dbReference type="ARBA" id="ARBA00022643"/>
    </source>
</evidence>
<dbReference type="PANTHER" id="PTHR48109:SF4">
    <property type="entry name" value="DIHYDROOROTATE DEHYDROGENASE (QUINONE), MITOCHONDRIAL"/>
    <property type="match status" value="1"/>
</dbReference>
<protein>
    <recommendedName>
        <fullName evidence="5 16">Dihydroorotate dehydrogenase (quinone), mitochondrial</fullName>
        <shortName evidence="16">DHOdehase</shortName>
        <ecNumber evidence="4 16">1.3.5.2</ecNumber>
    </recommendedName>
</protein>
<feature type="domain" description="Dihydroorotate dehydrogenase catalytic" evidence="17">
    <location>
        <begin position="77"/>
        <end position="373"/>
    </location>
</feature>
<keyword evidence="19" id="KW-1185">Reference proteome</keyword>
<evidence type="ECO:0000256" key="2">
    <source>
        <dbReference type="ARBA" id="ARBA00005161"/>
    </source>
</evidence>
<keyword evidence="11 16" id="KW-1133">Transmembrane helix</keyword>
<evidence type="ECO:0000256" key="1">
    <source>
        <dbReference type="ARBA" id="ARBA00004434"/>
    </source>
</evidence>
<evidence type="ECO:0000256" key="11">
    <source>
        <dbReference type="ARBA" id="ARBA00022989"/>
    </source>
</evidence>
<dbReference type="NCBIfam" id="NF003652">
    <property type="entry name" value="PRK05286.2-5"/>
    <property type="match status" value="1"/>
</dbReference>
<evidence type="ECO:0000256" key="16">
    <source>
        <dbReference type="RuleBase" id="RU361255"/>
    </source>
</evidence>
<keyword evidence="6 16" id="KW-0285">Flavoprotein</keyword>
<dbReference type="InterPro" id="IPR005720">
    <property type="entry name" value="Dihydroorotate_DH_cat"/>
</dbReference>
<evidence type="ECO:0000256" key="10">
    <source>
        <dbReference type="ARBA" id="ARBA00022946"/>
    </source>
</evidence>
<comment type="pathway">
    <text evidence="2 16">Pyrimidine metabolism; UMP biosynthesis via de novo pathway; orotate from (S)-dihydroorotate (quinone route): step 1/1.</text>
</comment>
<evidence type="ECO:0000256" key="9">
    <source>
        <dbReference type="ARBA" id="ARBA00022792"/>
    </source>
</evidence>
<keyword evidence="10" id="KW-0809">Transit peptide</keyword>
<sequence length="391" mass="43276">MYYRLLQQKIRSLILVTIGGIGVYSSASIYKEKQTFFKDYVVPLIHLLDPEKAHRLAIFVGKYRLLPKSSYSDPNILKTKLFNTEFPNPVGIAAGFDKHGEAILGLRDMGFGFVEVGSITPNPQLGNAKPRVFRLSSDEAVINRYGFNSEGHEAVLNRLENVRSKENINLVLGVNLGKNKESADEVADYVNGIKKFGSVADYLVINISSPNTPGLRDMQTKFRLRELLKNTIKARNELSVIKRPPLLLKLAPDLNAQERKDIANVLLENDCKVDGLIICNTTVTRPESLQSKEKSEIGGLSGKPLKDMSTEMIAEMYQLTEGIPIIGVGGISSGQDAYDKIKAGASAVQLYTSFIYEGPPVVEKIKKELAELLELDNYSNISEAVGKNVRK</sequence>
<evidence type="ECO:0000256" key="12">
    <source>
        <dbReference type="ARBA" id="ARBA00023002"/>
    </source>
</evidence>
<evidence type="ECO:0000313" key="19">
    <source>
        <dbReference type="Proteomes" id="UP000051574"/>
    </source>
</evidence>